<reference evidence="2" key="1">
    <citation type="submission" date="2022-11" db="UniProtKB">
        <authorList>
            <consortium name="WormBaseParasite"/>
        </authorList>
    </citation>
    <scope>IDENTIFICATION</scope>
</reference>
<evidence type="ECO:0000313" key="1">
    <source>
        <dbReference type="Proteomes" id="UP000887580"/>
    </source>
</evidence>
<name>A0AC35GQS6_9BILA</name>
<dbReference type="WBParaSite" id="PS1159_v2.g7605.t1">
    <property type="protein sequence ID" value="PS1159_v2.g7605.t1"/>
    <property type="gene ID" value="PS1159_v2.g7605"/>
</dbReference>
<protein>
    <submittedName>
        <fullName evidence="2">Uncharacterized protein</fullName>
    </submittedName>
</protein>
<accession>A0AC35GQS6</accession>
<sequence length="191" mass="22144">MKKPPTCVMVKGDIVTNLVNENYELMKNLQKEGRKPELFDMEKFLCNHDDLSIFFYDPATQNSHHELQQEQLSNASDAAELSRVYPDAPYQSYPYEEYLGHSTPIHDVTLEPRVDEINNNFDAQQAVQEPEVQPPRNEVRFAPTQQPPTCVMVKGDIVTKIYEYEFLPYKEVVQIRPPYSQIEAYDNGVQN</sequence>
<organism evidence="1 2">
    <name type="scientific">Panagrolaimus sp. PS1159</name>
    <dbReference type="NCBI Taxonomy" id="55785"/>
    <lineage>
        <taxon>Eukaryota</taxon>
        <taxon>Metazoa</taxon>
        <taxon>Ecdysozoa</taxon>
        <taxon>Nematoda</taxon>
        <taxon>Chromadorea</taxon>
        <taxon>Rhabditida</taxon>
        <taxon>Tylenchina</taxon>
        <taxon>Panagrolaimomorpha</taxon>
        <taxon>Panagrolaimoidea</taxon>
        <taxon>Panagrolaimidae</taxon>
        <taxon>Panagrolaimus</taxon>
    </lineage>
</organism>
<evidence type="ECO:0000313" key="2">
    <source>
        <dbReference type="WBParaSite" id="PS1159_v2.g7605.t1"/>
    </source>
</evidence>
<proteinExistence type="predicted"/>
<dbReference type="Proteomes" id="UP000887580">
    <property type="component" value="Unplaced"/>
</dbReference>